<dbReference type="InterPro" id="IPR013325">
    <property type="entry name" value="RNA_pol_sigma_r2"/>
</dbReference>
<dbReference type="InterPro" id="IPR036388">
    <property type="entry name" value="WH-like_DNA-bd_sf"/>
</dbReference>
<evidence type="ECO:0000313" key="8">
    <source>
        <dbReference type="EMBL" id="MYM81039.1"/>
    </source>
</evidence>
<dbReference type="NCBIfam" id="TIGR02937">
    <property type="entry name" value="sigma70-ECF"/>
    <property type="match status" value="1"/>
</dbReference>
<dbReference type="Proteomes" id="UP000474565">
    <property type="component" value="Unassembled WGS sequence"/>
</dbReference>
<dbReference type="Pfam" id="PF08281">
    <property type="entry name" value="Sigma70_r4_2"/>
    <property type="match status" value="1"/>
</dbReference>
<comment type="caution">
    <text evidence="8">The sequence shown here is derived from an EMBL/GenBank/DDBJ whole genome shotgun (WGS) entry which is preliminary data.</text>
</comment>
<evidence type="ECO:0000259" key="5">
    <source>
        <dbReference type="Pfam" id="PF04542"/>
    </source>
</evidence>
<evidence type="ECO:0000259" key="6">
    <source>
        <dbReference type="Pfam" id="PF08281"/>
    </source>
</evidence>
<dbReference type="GO" id="GO:0003677">
    <property type="term" value="F:DNA binding"/>
    <property type="evidence" value="ECO:0007669"/>
    <property type="project" value="InterPro"/>
</dbReference>
<dbReference type="InterPro" id="IPR013249">
    <property type="entry name" value="RNA_pol_sigma70_r4_t2"/>
</dbReference>
<accession>A0A6L8MF89</accession>
<dbReference type="Gene3D" id="1.10.1740.10">
    <property type="match status" value="1"/>
</dbReference>
<reference evidence="9 10" key="1">
    <citation type="submission" date="2019-12" db="EMBL/GenBank/DDBJ databases">
        <title>Novel species isolated from a subtropical stream in China.</title>
        <authorList>
            <person name="Lu H."/>
        </authorList>
    </citation>
    <scope>NUCLEOTIDE SEQUENCE [LARGE SCALE GENOMIC DNA]</scope>
    <source>
        <strain evidence="8 10">FT50W</strain>
        <strain evidence="7 9">FT94W</strain>
    </source>
</reference>
<dbReference type="GO" id="GO:0006352">
    <property type="term" value="P:DNA-templated transcription initiation"/>
    <property type="evidence" value="ECO:0007669"/>
    <property type="project" value="InterPro"/>
</dbReference>
<dbReference type="Proteomes" id="UP000449678">
    <property type="component" value="Unassembled WGS sequence"/>
</dbReference>
<dbReference type="Gene3D" id="1.10.10.10">
    <property type="entry name" value="Winged helix-like DNA-binding domain superfamily/Winged helix DNA-binding domain"/>
    <property type="match status" value="1"/>
</dbReference>
<dbReference type="InterPro" id="IPR007627">
    <property type="entry name" value="RNA_pol_sigma70_r2"/>
</dbReference>
<dbReference type="SUPFAM" id="SSF88659">
    <property type="entry name" value="Sigma3 and sigma4 domains of RNA polymerase sigma factors"/>
    <property type="match status" value="1"/>
</dbReference>
<name>A0A6L8MF89_9BURK</name>
<dbReference type="EMBL" id="WWCO01000010">
    <property type="protein sequence ID" value="MYM35787.1"/>
    <property type="molecule type" value="Genomic_DNA"/>
</dbReference>
<sequence>MESETIEWVTSNFLPFEAELRRQLRRVCAGPAEIDDVIQEAYYKVLTMTDLAHVRQPRAFLLTMARNIVLMRMRRDAIVHIEAVANLEDLNIEDSAPTPERLVLARAELKWVLGLMANLPGRCRDIFHARRIDGLSQQETASSLGISESVVEKETVKGIKLIQKMIAEVGIGELRAPPARQRKQAAARTHHGHD</sequence>
<evidence type="ECO:0000256" key="1">
    <source>
        <dbReference type="ARBA" id="ARBA00010641"/>
    </source>
</evidence>
<evidence type="ECO:0000256" key="2">
    <source>
        <dbReference type="ARBA" id="ARBA00023015"/>
    </source>
</evidence>
<evidence type="ECO:0000313" key="9">
    <source>
        <dbReference type="Proteomes" id="UP000449678"/>
    </source>
</evidence>
<dbReference type="Pfam" id="PF04542">
    <property type="entry name" value="Sigma70_r2"/>
    <property type="match status" value="1"/>
</dbReference>
<dbReference type="RefSeq" id="WP_160991164.1">
    <property type="nucleotide sequence ID" value="NZ_WWCO01000010.1"/>
</dbReference>
<evidence type="ECO:0000256" key="4">
    <source>
        <dbReference type="ARBA" id="ARBA00023163"/>
    </source>
</evidence>
<comment type="similarity">
    <text evidence="1">Belongs to the sigma-70 factor family. ECF subfamily.</text>
</comment>
<feature type="domain" description="RNA polymerase sigma factor 70 region 4 type 2" evidence="6">
    <location>
        <begin position="111"/>
        <end position="158"/>
    </location>
</feature>
<dbReference type="InterPro" id="IPR039425">
    <property type="entry name" value="RNA_pol_sigma-70-like"/>
</dbReference>
<dbReference type="GO" id="GO:0016987">
    <property type="term" value="F:sigma factor activity"/>
    <property type="evidence" value="ECO:0007669"/>
    <property type="project" value="UniProtKB-KW"/>
</dbReference>
<protein>
    <submittedName>
        <fullName evidence="8">Sigma-70 family RNA polymerase sigma factor</fullName>
    </submittedName>
</protein>
<dbReference type="SUPFAM" id="SSF88946">
    <property type="entry name" value="Sigma2 domain of RNA polymerase sigma factors"/>
    <property type="match status" value="1"/>
</dbReference>
<keyword evidence="4" id="KW-0804">Transcription</keyword>
<evidence type="ECO:0000313" key="10">
    <source>
        <dbReference type="Proteomes" id="UP000474565"/>
    </source>
</evidence>
<keyword evidence="9" id="KW-1185">Reference proteome</keyword>
<evidence type="ECO:0000313" key="7">
    <source>
        <dbReference type="EMBL" id="MYM35787.1"/>
    </source>
</evidence>
<dbReference type="InterPro" id="IPR013324">
    <property type="entry name" value="RNA_pol_sigma_r3/r4-like"/>
</dbReference>
<feature type="domain" description="RNA polymerase sigma-70 region 2" evidence="5">
    <location>
        <begin position="19"/>
        <end position="76"/>
    </location>
</feature>
<evidence type="ECO:0000256" key="3">
    <source>
        <dbReference type="ARBA" id="ARBA00023082"/>
    </source>
</evidence>
<dbReference type="PANTHER" id="PTHR43133">
    <property type="entry name" value="RNA POLYMERASE ECF-TYPE SIGMA FACTO"/>
    <property type="match status" value="1"/>
</dbReference>
<organism evidence="8 10">
    <name type="scientific">Duganella lactea</name>
    <dbReference type="NCBI Taxonomy" id="2692173"/>
    <lineage>
        <taxon>Bacteria</taxon>
        <taxon>Pseudomonadati</taxon>
        <taxon>Pseudomonadota</taxon>
        <taxon>Betaproteobacteria</taxon>
        <taxon>Burkholderiales</taxon>
        <taxon>Oxalobacteraceae</taxon>
        <taxon>Telluria group</taxon>
        <taxon>Duganella</taxon>
    </lineage>
</organism>
<gene>
    <name evidence="7" type="ORF">GTP38_15740</name>
    <name evidence="8" type="ORF">GTP44_03570</name>
</gene>
<keyword evidence="3" id="KW-0731">Sigma factor</keyword>
<proteinExistence type="inferred from homology"/>
<dbReference type="PANTHER" id="PTHR43133:SF63">
    <property type="entry name" value="RNA POLYMERASE SIGMA FACTOR FECI-RELATED"/>
    <property type="match status" value="1"/>
</dbReference>
<dbReference type="EMBL" id="WWCP01000002">
    <property type="protein sequence ID" value="MYM81039.1"/>
    <property type="molecule type" value="Genomic_DNA"/>
</dbReference>
<keyword evidence="2" id="KW-0805">Transcription regulation</keyword>
<dbReference type="InterPro" id="IPR014284">
    <property type="entry name" value="RNA_pol_sigma-70_dom"/>
</dbReference>
<dbReference type="AlphaFoldDB" id="A0A6L8MF89"/>